<dbReference type="SUPFAM" id="SSF51206">
    <property type="entry name" value="cAMP-binding domain-like"/>
    <property type="match status" value="1"/>
</dbReference>
<organism evidence="5 6">
    <name type="scientific">Marinobacterium stanieri</name>
    <dbReference type="NCBI Taxonomy" id="49186"/>
    <lineage>
        <taxon>Bacteria</taxon>
        <taxon>Pseudomonadati</taxon>
        <taxon>Pseudomonadota</taxon>
        <taxon>Gammaproteobacteria</taxon>
        <taxon>Oceanospirillales</taxon>
        <taxon>Oceanospirillaceae</taxon>
        <taxon>Marinobacterium</taxon>
    </lineage>
</organism>
<dbReference type="InterPro" id="IPR000595">
    <property type="entry name" value="cNMP-bd_dom"/>
</dbReference>
<dbReference type="EMBL" id="FTMN01000012">
    <property type="protein sequence ID" value="SIQ95223.1"/>
    <property type="molecule type" value="Genomic_DNA"/>
</dbReference>
<dbReference type="CDD" id="cd00038">
    <property type="entry name" value="CAP_ED"/>
    <property type="match status" value="1"/>
</dbReference>
<dbReference type="InterPro" id="IPR014710">
    <property type="entry name" value="RmlC-like_jellyroll"/>
</dbReference>
<feature type="domain" description="CBS" evidence="4">
    <location>
        <begin position="222"/>
        <end position="278"/>
    </location>
</feature>
<dbReference type="InterPro" id="IPR000644">
    <property type="entry name" value="CBS_dom"/>
</dbReference>
<reference evidence="5 6" key="1">
    <citation type="submission" date="2017-01" db="EMBL/GenBank/DDBJ databases">
        <authorList>
            <person name="Mah S.A."/>
            <person name="Swanson W.J."/>
            <person name="Moy G.W."/>
            <person name="Vacquier V.D."/>
        </authorList>
    </citation>
    <scope>NUCLEOTIDE SEQUENCE [LARGE SCALE GENOMIC DNA]</scope>
    <source>
        <strain evidence="5 6">DSM 7027</strain>
    </source>
</reference>
<accession>A0A1N6WYT9</accession>
<dbReference type="CDD" id="cd05401">
    <property type="entry name" value="NT_GlnE_GlnD_like"/>
    <property type="match status" value="1"/>
</dbReference>
<dbReference type="SMART" id="SM00116">
    <property type="entry name" value="CBS"/>
    <property type="match status" value="2"/>
</dbReference>
<dbReference type="RefSeq" id="WP_076465759.1">
    <property type="nucleotide sequence ID" value="NZ_FTMN01000012.1"/>
</dbReference>
<evidence type="ECO:0000256" key="2">
    <source>
        <dbReference type="PROSITE-ProRule" id="PRU00703"/>
    </source>
</evidence>
<dbReference type="Pfam" id="PF10335">
    <property type="entry name" value="DUF294_C"/>
    <property type="match status" value="1"/>
</dbReference>
<dbReference type="SUPFAM" id="SSF54631">
    <property type="entry name" value="CBS-domain pair"/>
    <property type="match status" value="1"/>
</dbReference>
<name>A0A1N6WYT9_9GAMM</name>
<dbReference type="PROSITE" id="PS51371">
    <property type="entry name" value="CBS"/>
    <property type="match status" value="1"/>
</dbReference>
<evidence type="ECO:0000259" key="4">
    <source>
        <dbReference type="PROSITE" id="PS51371"/>
    </source>
</evidence>
<dbReference type="InterPro" id="IPR018821">
    <property type="entry name" value="DUF294_put_nucleoTrafse_sb-bd"/>
</dbReference>
<sequence>MPDAFNMDNIPFSLLNEDEQALLGKNLDIGYFQQGEAIITAGEKPEGLFIILKGRVSESEAADKGEEGGGQHIFVHYENEDYFGGWSAVRGTAIHNFVADEETICHILPTRTLLDLIASNAQFADYFQQNLAVKSEIVAQHGGNQDMAEFMLARITDATVREPLVVEQGTSIKQATELMRQHKSDCLLARRGGRYGMVTGTDLLDAVVINEKPLDTDIIDVASFRLITIDHEDYLFNALVMMTQQQIERVVVMDGQSMVGVVELTDVLSYFSSHSHVIGLRIERAGTIEQLREAAQGLNELIKALISAGVKIRFTMDLLAAMNGRIISKLFDLIIPADMQPHVCLIVMGSEGRGEQIMKTDQDNALIYRENLVWPGMQETLNRFSENLISFGFPPCPGNIMVSNPEWVNSVGDWTQHLSDWADTCEGNAQMNLAIAVDAKPVAGNEALFKVARNWFLRHLRNNDVFFSHFARAAVEFDTPLTFFGNLKDKGQLDIKKGGIFPIVHGVRTLALEHRILKTNTFQRIETLVEQKVMQAEHGSDLSEALALFIQLRLRQQIRRAEEQEDGLDPTPNQIDLQQLNKLERDLLRDALHVVKGFKKHLATRYHLGG</sequence>
<evidence type="ECO:0000256" key="1">
    <source>
        <dbReference type="ARBA" id="ARBA00023122"/>
    </source>
</evidence>
<gene>
    <name evidence="5" type="ORF">SAMN05421647_11229</name>
</gene>
<dbReference type="CDD" id="cd04589">
    <property type="entry name" value="CBS_pair_CAP-ED_NT_Pol-beta-like_DUF294_assoc"/>
    <property type="match status" value="1"/>
</dbReference>
<protein>
    <submittedName>
        <fullName evidence="5">CBS domain-containing protein</fullName>
    </submittedName>
</protein>
<dbReference type="PANTHER" id="PTHR43080">
    <property type="entry name" value="CBS DOMAIN-CONTAINING PROTEIN CBSX3, MITOCHONDRIAL"/>
    <property type="match status" value="1"/>
</dbReference>
<dbReference type="InterPro" id="IPR051257">
    <property type="entry name" value="Diverse_CBS-Domain"/>
</dbReference>
<proteinExistence type="predicted"/>
<dbReference type="STRING" id="49186.SAMN05421647_11229"/>
<evidence type="ECO:0000313" key="5">
    <source>
        <dbReference type="EMBL" id="SIQ95223.1"/>
    </source>
</evidence>
<evidence type="ECO:0000313" key="6">
    <source>
        <dbReference type="Proteomes" id="UP000186895"/>
    </source>
</evidence>
<dbReference type="Pfam" id="PF03445">
    <property type="entry name" value="DUF294"/>
    <property type="match status" value="1"/>
</dbReference>
<dbReference type="PROSITE" id="PS50042">
    <property type="entry name" value="CNMP_BINDING_3"/>
    <property type="match status" value="1"/>
</dbReference>
<dbReference type="eggNOG" id="COG2905">
    <property type="taxonomic scope" value="Bacteria"/>
</dbReference>
<evidence type="ECO:0000259" key="3">
    <source>
        <dbReference type="PROSITE" id="PS50042"/>
    </source>
</evidence>
<dbReference type="Proteomes" id="UP000186895">
    <property type="component" value="Unassembled WGS sequence"/>
</dbReference>
<dbReference type="Pfam" id="PF00571">
    <property type="entry name" value="CBS"/>
    <property type="match status" value="2"/>
</dbReference>
<dbReference type="PANTHER" id="PTHR43080:SF2">
    <property type="entry name" value="CBS DOMAIN-CONTAINING PROTEIN"/>
    <property type="match status" value="1"/>
</dbReference>
<dbReference type="Gene3D" id="3.10.580.10">
    <property type="entry name" value="CBS-domain"/>
    <property type="match status" value="1"/>
</dbReference>
<feature type="domain" description="Cyclic nucleotide-binding" evidence="3">
    <location>
        <begin position="11"/>
        <end position="84"/>
    </location>
</feature>
<dbReference type="GO" id="GO:0008773">
    <property type="term" value="F:[protein-PII] uridylyltransferase activity"/>
    <property type="evidence" value="ECO:0007669"/>
    <property type="project" value="InterPro"/>
</dbReference>
<dbReference type="Gene3D" id="2.60.120.10">
    <property type="entry name" value="Jelly Rolls"/>
    <property type="match status" value="1"/>
</dbReference>
<dbReference type="InterPro" id="IPR018490">
    <property type="entry name" value="cNMP-bd_dom_sf"/>
</dbReference>
<dbReference type="InterPro" id="IPR005105">
    <property type="entry name" value="GlnD_Uridyltrans_N"/>
</dbReference>
<dbReference type="InterPro" id="IPR046342">
    <property type="entry name" value="CBS_dom_sf"/>
</dbReference>
<dbReference type="AlphaFoldDB" id="A0A1N6WYT9"/>
<keyword evidence="6" id="KW-1185">Reference proteome</keyword>
<dbReference type="Pfam" id="PF00027">
    <property type="entry name" value="cNMP_binding"/>
    <property type="match status" value="1"/>
</dbReference>
<keyword evidence="1 2" id="KW-0129">CBS domain</keyword>